<evidence type="ECO:0000256" key="1">
    <source>
        <dbReference type="ARBA" id="ARBA00022723"/>
    </source>
</evidence>
<dbReference type="PANTHER" id="PTHR40447:SF1">
    <property type="entry name" value="ANAEROBIC SULFITE REDUCTASE SUBUNIT A"/>
    <property type="match status" value="1"/>
</dbReference>
<dbReference type="GO" id="GO:0046872">
    <property type="term" value="F:metal ion binding"/>
    <property type="evidence" value="ECO:0007669"/>
    <property type="project" value="UniProtKB-KW"/>
</dbReference>
<feature type="domain" description="4Fe-4S ferredoxin-type" evidence="4">
    <location>
        <begin position="212"/>
        <end position="244"/>
    </location>
</feature>
<dbReference type="Pfam" id="PF17179">
    <property type="entry name" value="Fer4_22"/>
    <property type="match status" value="1"/>
</dbReference>
<dbReference type="PROSITE" id="PS51379">
    <property type="entry name" value="4FE4S_FER_2"/>
    <property type="match status" value="2"/>
</dbReference>
<dbReference type="AlphaFoldDB" id="A0A6N3FYA0"/>
<evidence type="ECO:0000313" key="5">
    <source>
        <dbReference type="EMBL" id="VYU57074.1"/>
    </source>
</evidence>
<dbReference type="PROSITE" id="PS00198">
    <property type="entry name" value="4FE4S_FER_1"/>
    <property type="match status" value="2"/>
</dbReference>
<evidence type="ECO:0000259" key="4">
    <source>
        <dbReference type="PROSITE" id="PS51379"/>
    </source>
</evidence>
<reference evidence="5" key="1">
    <citation type="submission" date="2019-11" db="EMBL/GenBank/DDBJ databases">
        <authorList>
            <person name="Feng L."/>
        </authorList>
    </citation>
    <scope>NUCLEOTIDE SEQUENCE</scope>
    <source>
        <strain evidence="5">ElimosumLFYP34</strain>
    </source>
</reference>
<dbReference type="EMBL" id="CACRTR010000016">
    <property type="protein sequence ID" value="VYU57074.1"/>
    <property type="molecule type" value="Genomic_DNA"/>
</dbReference>
<feature type="domain" description="4Fe-4S ferredoxin-type" evidence="4">
    <location>
        <begin position="295"/>
        <end position="323"/>
    </location>
</feature>
<proteinExistence type="predicted"/>
<dbReference type="NCBIfam" id="TIGR02910">
    <property type="entry name" value="sulfite_red_A"/>
    <property type="match status" value="1"/>
</dbReference>
<evidence type="ECO:0000256" key="3">
    <source>
        <dbReference type="ARBA" id="ARBA00023014"/>
    </source>
</evidence>
<evidence type="ECO:0000256" key="2">
    <source>
        <dbReference type="ARBA" id="ARBA00023004"/>
    </source>
</evidence>
<keyword evidence="1" id="KW-0479">Metal-binding</keyword>
<dbReference type="PANTHER" id="PTHR40447">
    <property type="entry name" value="ANAEROBIC SULFITE REDUCTASE SUBUNIT A"/>
    <property type="match status" value="1"/>
</dbReference>
<organism evidence="5">
    <name type="scientific">Eubacterium limosum</name>
    <dbReference type="NCBI Taxonomy" id="1736"/>
    <lineage>
        <taxon>Bacteria</taxon>
        <taxon>Bacillati</taxon>
        <taxon>Bacillota</taxon>
        <taxon>Clostridia</taxon>
        <taxon>Eubacteriales</taxon>
        <taxon>Eubacteriaceae</taxon>
        <taxon>Eubacterium</taxon>
    </lineage>
</organism>
<accession>A0A6N3FYA0</accession>
<dbReference type="InterPro" id="IPR017900">
    <property type="entry name" value="4Fe4S_Fe_S_CS"/>
</dbReference>
<gene>
    <name evidence="5" type="primary">asrA_2</name>
    <name evidence="5" type="ORF">ELLFYP34_03607</name>
</gene>
<dbReference type="SUPFAM" id="SSF46548">
    <property type="entry name" value="alpha-helical ferredoxin"/>
    <property type="match status" value="1"/>
</dbReference>
<keyword evidence="3" id="KW-0411">Iron-sulfur</keyword>
<dbReference type="InterPro" id="IPR017896">
    <property type="entry name" value="4Fe4S_Fe-S-bd"/>
</dbReference>
<dbReference type="InterPro" id="IPR014259">
    <property type="entry name" value="Sulphite_reductase_A"/>
</dbReference>
<name>A0A6N3FYA0_EUBLI</name>
<sequence>MGYQIKTEDFDAVLKDLSQNYRIFAPRLYAGAGAFSDTDRVEYGEIGSIGDIEFDKKSDFSFKEVLFPQSEVLFYFTEDEVKTASEEPKGNIIFLRSCDLHAVRRFDEIYLKNGFEDIYYARLRNKTKFILMGCPKSFENCFCVDMGTNTCDAYDAYVKAGEDFVFVDSGWEALTEKLEDQSKVVSVTPEFAQENPVHVDIPEDIELKDVLGLPMWEEYNNRCIACGRCNFVCPTCTCFTMQDIFYQENGKVGERRRVWASCHVDGYTDMAGGHCFRNSKAERMRFKVMHKVNDYKKRFGDHMCVGCGRCDDICPEYISFSGCINKLNDAIKEKETDDNEE</sequence>
<keyword evidence="2" id="KW-0408">Iron</keyword>
<dbReference type="GO" id="GO:0051536">
    <property type="term" value="F:iron-sulfur cluster binding"/>
    <property type="evidence" value="ECO:0007669"/>
    <property type="project" value="UniProtKB-KW"/>
</dbReference>
<protein>
    <submittedName>
        <fullName evidence="5">Anaerobic sulfite reductase subunit A</fullName>
    </submittedName>
</protein>